<dbReference type="SMART" id="SM00382">
    <property type="entry name" value="AAA"/>
    <property type="match status" value="1"/>
</dbReference>
<comment type="similarity">
    <text evidence="1">Belongs to the ABC transporter superfamily.</text>
</comment>
<dbReference type="RefSeq" id="WP_133428844.1">
    <property type="nucleotide sequence ID" value="NZ_BMCC01000002.1"/>
</dbReference>
<accession>A0A4V3BE54</accession>
<dbReference type="Gene3D" id="3.40.50.300">
    <property type="entry name" value="P-loop containing nucleotide triphosphate hydrolases"/>
    <property type="match status" value="1"/>
</dbReference>
<keyword evidence="2" id="KW-0813">Transport</keyword>
<keyword evidence="7" id="KW-1185">Reference proteome</keyword>
<keyword evidence="4 6" id="KW-0067">ATP-binding</keyword>
<organism evidence="6 7">
    <name type="scientific">Macrococcus hajekii</name>
    <dbReference type="NCBI Taxonomy" id="198482"/>
    <lineage>
        <taxon>Bacteria</taxon>
        <taxon>Bacillati</taxon>
        <taxon>Bacillota</taxon>
        <taxon>Bacilli</taxon>
        <taxon>Bacillales</taxon>
        <taxon>Staphylococcaceae</taxon>
        <taxon>Macrococcus</taxon>
    </lineage>
</organism>
<dbReference type="InterPro" id="IPR003439">
    <property type="entry name" value="ABC_transporter-like_ATP-bd"/>
</dbReference>
<proteinExistence type="inferred from homology"/>
<dbReference type="Proteomes" id="UP000295328">
    <property type="component" value="Unassembled WGS sequence"/>
</dbReference>
<evidence type="ECO:0000313" key="7">
    <source>
        <dbReference type="Proteomes" id="UP000295328"/>
    </source>
</evidence>
<name>A0A4V3BE54_9STAP</name>
<dbReference type="SUPFAM" id="SSF52540">
    <property type="entry name" value="P-loop containing nucleoside triphosphate hydrolases"/>
    <property type="match status" value="1"/>
</dbReference>
<keyword evidence="3" id="KW-0547">Nucleotide-binding</keyword>
<dbReference type="InterPro" id="IPR003593">
    <property type="entry name" value="AAA+_ATPase"/>
</dbReference>
<dbReference type="GO" id="GO:0016887">
    <property type="term" value="F:ATP hydrolysis activity"/>
    <property type="evidence" value="ECO:0007669"/>
    <property type="project" value="InterPro"/>
</dbReference>
<evidence type="ECO:0000256" key="4">
    <source>
        <dbReference type="ARBA" id="ARBA00022840"/>
    </source>
</evidence>
<dbReference type="EMBL" id="SCWE01000001">
    <property type="protein sequence ID" value="TDM02755.1"/>
    <property type="molecule type" value="Genomic_DNA"/>
</dbReference>
<protein>
    <submittedName>
        <fullName evidence="6">ABC transporter ATP-binding protein</fullName>
    </submittedName>
</protein>
<dbReference type="PROSITE" id="PS50893">
    <property type="entry name" value="ABC_TRANSPORTER_2"/>
    <property type="match status" value="1"/>
</dbReference>
<evidence type="ECO:0000256" key="3">
    <source>
        <dbReference type="ARBA" id="ARBA00022741"/>
    </source>
</evidence>
<dbReference type="InterPro" id="IPR027417">
    <property type="entry name" value="P-loop_NTPase"/>
</dbReference>
<dbReference type="PANTHER" id="PTHR43335:SF8">
    <property type="entry name" value="ABC TRANSPORTER, ATP-BINDING PROTEIN"/>
    <property type="match status" value="1"/>
</dbReference>
<feature type="domain" description="ABC transporter" evidence="5">
    <location>
        <begin position="5"/>
        <end position="233"/>
    </location>
</feature>
<sequence length="303" mass="34440">METVIDVRNLTKSYQDFVALHPLDFSLKRGEICAVIGKNGAGKSTFFKILSGQIEQTGGEMTFFSNHTEVSLNRSRKRMGFMIEEPTFFSNMNAYENLNYFRIQRGISEKERINDVLRIVGLSKNPKKKFREYSMGMRQRLGLALTLMSSPDCLVLDEPTNGLDAQGISDIRNLLLKLNKEQDITILISSHILSELQLVATSFLFIDKGKVVEQISRQQLNEKSKKYAKIIVADAAKAAQVLEMNFDKIDYRVMPDNELRIMSHIDHIGEINKVLLSHDINVNEIKVESLNLEEYFLGLGDGL</sequence>
<gene>
    <name evidence="6" type="ORF">ERX37_01305</name>
</gene>
<reference evidence="6 7" key="1">
    <citation type="submission" date="2019-01" db="EMBL/GenBank/DDBJ databases">
        <title>Draft genome sequences of the type strains of six Macrococcus species.</title>
        <authorList>
            <person name="Mazhar S."/>
            <person name="Altermann E."/>
            <person name="Hill C."/>
            <person name="Mcauliffe O."/>
        </authorList>
    </citation>
    <scope>NUCLEOTIDE SEQUENCE [LARGE SCALE GENOMIC DNA]</scope>
    <source>
        <strain evidence="6 7">CCM4809</strain>
    </source>
</reference>
<evidence type="ECO:0000313" key="6">
    <source>
        <dbReference type="EMBL" id="TDM02755.1"/>
    </source>
</evidence>
<evidence type="ECO:0000256" key="1">
    <source>
        <dbReference type="ARBA" id="ARBA00005417"/>
    </source>
</evidence>
<evidence type="ECO:0000259" key="5">
    <source>
        <dbReference type="PROSITE" id="PS50893"/>
    </source>
</evidence>
<dbReference type="GO" id="GO:0005524">
    <property type="term" value="F:ATP binding"/>
    <property type="evidence" value="ECO:0007669"/>
    <property type="project" value="UniProtKB-KW"/>
</dbReference>
<dbReference type="PANTHER" id="PTHR43335">
    <property type="entry name" value="ABC TRANSPORTER, ATP-BINDING PROTEIN"/>
    <property type="match status" value="1"/>
</dbReference>
<evidence type="ECO:0000256" key="2">
    <source>
        <dbReference type="ARBA" id="ARBA00022448"/>
    </source>
</evidence>
<comment type="caution">
    <text evidence="6">The sequence shown here is derived from an EMBL/GenBank/DDBJ whole genome shotgun (WGS) entry which is preliminary data.</text>
</comment>
<dbReference type="AlphaFoldDB" id="A0A4V3BE54"/>
<dbReference type="OrthoDB" id="9804819at2"/>
<dbReference type="Pfam" id="PF00005">
    <property type="entry name" value="ABC_tran"/>
    <property type="match status" value="1"/>
</dbReference>